<dbReference type="NCBIfam" id="TIGR03993">
    <property type="entry name" value="hydrog_HybE"/>
    <property type="match status" value="1"/>
</dbReference>
<reference evidence="3" key="2">
    <citation type="submission" date="2025-08" db="UniProtKB">
        <authorList>
            <consortium name="RefSeq"/>
        </authorList>
    </citation>
    <scope>IDENTIFICATION</scope>
</reference>
<dbReference type="AlphaFoldDB" id="A0A8B6X8Y1"/>
<protein>
    <submittedName>
        <fullName evidence="3">[NiFe]-hydrogenase assembly chaperone HybE</fullName>
    </submittedName>
</protein>
<dbReference type="InterPro" id="IPR038530">
    <property type="entry name" value="NiFe-hyd_HybE_sf"/>
</dbReference>
<evidence type="ECO:0000256" key="1">
    <source>
        <dbReference type="SAM" id="MobiDB-lite"/>
    </source>
</evidence>
<name>A0A8B6X8Y1_9BURK</name>
<dbReference type="Gene3D" id="3.30.1460.40">
    <property type="entry name" value="[NiFe]-hydrogenase assembly chaperone, HybE"/>
    <property type="match status" value="1"/>
</dbReference>
<feature type="compositionally biased region" description="Low complexity" evidence="1">
    <location>
        <begin position="151"/>
        <end position="167"/>
    </location>
</feature>
<keyword evidence="2" id="KW-1185">Reference proteome</keyword>
<dbReference type="Proteomes" id="UP000675920">
    <property type="component" value="Unplaced"/>
</dbReference>
<dbReference type="InterPro" id="IPR023994">
    <property type="entry name" value="NiFe-hyd_HybE"/>
</dbReference>
<dbReference type="RefSeq" id="WP_051377789.1">
    <property type="nucleotide sequence ID" value="NZ_AXWS01000004.1"/>
</dbReference>
<reference evidence="3" key="1">
    <citation type="journal article" date="2009" name="Biomol. NMR. Assign.">
        <title>1H, 13C and 15N resonance assignments of the chaperone HybE of hydrogenase-2 from Escherichia coli.</title>
        <authorList>
            <person name="Shao X."/>
            <person name="Lu J."/>
            <person name="Xia B."/>
            <person name="Jin C."/>
        </authorList>
    </citation>
    <scope>NUCLEOTIDE SEQUENCE</scope>
</reference>
<accession>A0A8B6X8Y1</accession>
<evidence type="ECO:0000313" key="3">
    <source>
        <dbReference type="RefSeq" id="WP_051377789.1"/>
    </source>
</evidence>
<feature type="region of interest" description="Disordered" evidence="1">
    <location>
        <begin position="151"/>
        <end position="180"/>
    </location>
</feature>
<evidence type="ECO:0000313" key="2">
    <source>
        <dbReference type="Proteomes" id="UP000675920"/>
    </source>
</evidence>
<gene>
    <name evidence="3" type="primary">hybE</name>
</gene>
<proteinExistence type="predicted"/>
<sequence>MSAVLADESRLAATRAAAVARLEAAYARISATRMLGMPVVNLALRVQAVGFAPRLRATAEGLTAESGQLGVLVTPWSMNLVWLPDDATRLAAPGDTRPHRLDGADYAFIGGGEKAAGPHEACSLFSPMFEFDGQASAVAVAEEVLRQLAPKAGGAEGAPAARPADGPNPSRRAFLGGGRG</sequence>
<dbReference type="Pfam" id="PF11939">
    <property type="entry name" value="NiFe-hyd_HybE"/>
    <property type="match status" value="1"/>
</dbReference>
<organism evidence="2 3">
    <name type="scientific">Derxia gummosa DSM 723</name>
    <dbReference type="NCBI Taxonomy" id="1121388"/>
    <lineage>
        <taxon>Bacteria</taxon>
        <taxon>Pseudomonadati</taxon>
        <taxon>Pseudomonadota</taxon>
        <taxon>Betaproteobacteria</taxon>
        <taxon>Burkholderiales</taxon>
        <taxon>Alcaligenaceae</taxon>
        <taxon>Derxia</taxon>
    </lineage>
</organism>